<evidence type="ECO:0000256" key="3">
    <source>
        <dbReference type="ARBA" id="ARBA00023237"/>
    </source>
</evidence>
<accession>A0A366H438</accession>
<dbReference type="InterPro" id="IPR006690">
    <property type="entry name" value="OMPA-like_CS"/>
</dbReference>
<keyword evidence="2 4" id="KW-0472">Membrane</keyword>
<keyword evidence="9" id="KW-1185">Reference proteome</keyword>
<dbReference type="PROSITE" id="PS01068">
    <property type="entry name" value="OMPA_1"/>
    <property type="match status" value="1"/>
</dbReference>
<evidence type="ECO:0000259" key="7">
    <source>
        <dbReference type="PROSITE" id="PS51123"/>
    </source>
</evidence>
<feature type="region of interest" description="Disordered" evidence="5">
    <location>
        <begin position="321"/>
        <end position="341"/>
    </location>
</feature>
<dbReference type="PANTHER" id="PTHR30329">
    <property type="entry name" value="STATOR ELEMENT OF FLAGELLAR MOTOR COMPLEX"/>
    <property type="match status" value="1"/>
</dbReference>
<evidence type="ECO:0000256" key="4">
    <source>
        <dbReference type="PROSITE-ProRule" id="PRU00473"/>
    </source>
</evidence>
<evidence type="ECO:0000256" key="6">
    <source>
        <dbReference type="SAM" id="Phobius"/>
    </source>
</evidence>
<reference evidence="8 9" key="1">
    <citation type="submission" date="2018-06" db="EMBL/GenBank/DDBJ databases">
        <title>Genomic Encyclopedia of Type Strains, Phase IV (KMG-IV): sequencing the most valuable type-strain genomes for metagenomic binning, comparative biology and taxonomic classification.</title>
        <authorList>
            <person name="Goeker M."/>
        </authorList>
    </citation>
    <scope>NUCLEOTIDE SEQUENCE [LARGE SCALE GENOMIC DNA]</scope>
    <source>
        <strain evidence="8 9">DSM 25532</strain>
    </source>
</reference>
<dbReference type="CDD" id="cd07185">
    <property type="entry name" value="OmpA_C-like"/>
    <property type="match status" value="1"/>
</dbReference>
<dbReference type="PANTHER" id="PTHR30329:SF21">
    <property type="entry name" value="LIPOPROTEIN YIAD-RELATED"/>
    <property type="match status" value="1"/>
</dbReference>
<evidence type="ECO:0000256" key="2">
    <source>
        <dbReference type="ARBA" id="ARBA00023136"/>
    </source>
</evidence>
<dbReference type="Pfam" id="PF00691">
    <property type="entry name" value="OmpA"/>
    <property type="match status" value="1"/>
</dbReference>
<protein>
    <submittedName>
        <fullName evidence="8">OmpA family protein</fullName>
    </submittedName>
</protein>
<dbReference type="AlphaFoldDB" id="A0A366H438"/>
<dbReference type="Proteomes" id="UP000253426">
    <property type="component" value="Unassembled WGS sequence"/>
</dbReference>
<comment type="subcellular location">
    <subcellularLocation>
        <location evidence="1">Cell outer membrane</location>
    </subcellularLocation>
</comment>
<dbReference type="InterPro" id="IPR050330">
    <property type="entry name" value="Bact_OuterMem_StrucFunc"/>
</dbReference>
<dbReference type="GO" id="GO:0009279">
    <property type="term" value="C:cell outer membrane"/>
    <property type="evidence" value="ECO:0007669"/>
    <property type="project" value="UniProtKB-SubCell"/>
</dbReference>
<dbReference type="OrthoDB" id="9805566at2"/>
<keyword evidence="6" id="KW-1133">Transmembrane helix</keyword>
<keyword evidence="6" id="KW-0812">Transmembrane</keyword>
<organism evidence="8 9">
    <name type="scientific">Roseimicrobium gellanilyticum</name>
    <dbReference type="NCBI Taxonomy" id="748857"/>
    <lineage>
        <taxon>Bacteria</taxon>
        <taxon>Pseudomonadati</taxon>
        <taxon>Verrucomicrobiota</taxon>
        <taxon>Verrucomicrobiia</taxon>
        <taxon>Verrucomicrobiales</taxon>
        <taxon>Verrucomicrobiaceae</taxon>
        <taxon>Roseimicrobium</taxon>
    </lineage>
</organism>
<evidence type="ECO:0000313" key="9">
    <source>
        <dbReference type="Proteomes" id="UP000253426"/>
    </source>
</evidence>
<dbReference type="InterPro" id="IPR036737">
    <property type="entry name" value="OmpA-like_sf"/>
</dbReference>
<dbReference type="Gene3D" id="3.30.1330.60">
    <property type="entry name" value="OmpA-like domain"/>
    <property type="match status" value="1"/>
</dbReference>
<dbReference type="PROSITE" id="PS51123">
    <property type="entry name" value="OMPA_2"/>
    <property type="match status" value="1"/>
</dbReference>
<evidence type="ECO:0000256" key="5">
    <source>
        <dbReference type="SAM" id="MobiDB-lite"/>
    </source>
</evidence>
<feature type="transmembrane region" description="Helical" evidence="6">
    <location>
        <begin position="21"/>
        <end position="47"/>
    </location>
</feature>
<dbReference type="EMBL" id="QNRR01000018">
    <property type="protein sequence ID" value="RBP36108.1"/>
    <property type="molecule type" value="Genomic_DNA"/>
</dbReference>
<comment type="caution">
    <text evidence="8">The sequence shown here is derived from an EMBL/GenBank/DDBJ whole genome shotgun (WGS) entry which is preliminary data.</text>
</comment>
<feature type="domain" description="OmpA-like" evidence="7">
    <location>
        <begin position="231"/>
        <end position="352"/>
    </location>
</feature>
<proteinExistence type="predicted"/>
<evidence type="ECO:0000256" key="1">
    <source>
        <dbReference type="ARBA" id="ARBA00004442"/>
    </source>
</evidence>
<evidence type="ECO:0000313" key="8">
    <source>
        <dbReference type="EMBL" id="RBP36108.1"/>
    </source>
</evidence>
<dbReference type="InterPro" id="IPR006665">
    <property type="entry name" value="OmpA-like"/>
</dbReference>
<dbReference type="RefSeq" id="WP_113962054.1">
    <property type="nucleotide sequence ID" value="NZ_QNRR01000018.1"/>
</dbReference>
<sequence>MAETTYPWQSNRRAAFRVERWSWSALGWLLVAFTLAVGFHWWLFYFFSNVDFGRNMLPKARVLERPERIAINPDALRDQKPIQDIPDMIAPSSTEPKVKADFQDIVDMLPDDRAIDLTTSVDKVTNFSVPDSDPKASTPASAPSLAAIADALPGPDLAESMSAIKSSALEAAVSPNQLVLPGKSLEEQISGLDGKLLKDMNRKSQAGDGRQKLAGFSNLEDLLAKGGNVNASTAPIMLPTDLLFEYNSDQLADGARLSLMKLGYLIQKNPNNQFIIEGHTDTTGSDAYNFDLSQRRANAVVNWLITSLNLSTDRIRAIGMGESRPLPSVNPNGSPEEQALNRRVEIKIRPLR</sequence>
<dbReference type="SUPFAM" id="SSF103088">
    <property type="entry name" value="OmpA-like"/>
    <property type="match status" value="1"/>
</dbReference>
<dbReference type="InterPro" id="IPR006664">
    <property type="entry name" value="OMP_bac"/>
</dbReference>
<keyword evidence="3" id="KW-0998">Cell outer membrane</keyword>
<gene>
    <name evidence="8" type="ORF">DES53_11858</name>
</gene>
<dbReference type="PRINTS" id="PR01021">
    <property type="entry name" value="OMPADOMAIN"/>
</dbReference>
<name>A0A366H438_9BACT</name>